<comment type="caution">
    <text evidence="3">The sequence shown here is derived from an EMBL/GenBank/DDBJ whole genome shotgun (WGS) entry which is preliminary data.</text>
</comment>
<dbReference type="EMBL" id="BMQL01000023">
    <property type="protein sequence ID" value="GGR19614.1"/>
    <property type="molecule type" value="Genomic_DNA"/>
</dbReference>
<organism evidence="3 4">
    <name type="scientific">Deinococcus ruber</name>
    <dbReference type="NCBI Taxonomy" id="1848197"/>
    <lineage>
        <taxon>Bacteria</taxon>
        <taxon>Thermotogati</taxon>
        <taxon>Deinococcota</taxon>
        <taxon>Deinococci</taxon>
        <taxon>Deinococcales</taxon>
        <taxon>Deinococcaceae</taxon>
        <taxon>Deinococcus</taxon>
    </lineage>
</organism>
<name>A0A918CF02_9DEIO</name>
<dbReference type="GO" id="GO:0046872">
    <property type="term" value="F:metal ion binding"/>
    <property type="evidence" value="ECO:0007669"/>
    <property type="project" value="UniProtKB-KW"/>
</dbReference>
<evidence type="ECO:0000256" key="1">
    <source>
        <dbReference type="ARBA" id="ARBA00022723"/>
    </source>
</evidence>
<dbReference type="InterPro" id="IPR002762">
    <property type="entry name" value="CbiX-like"/>
</dbReference>
<dbReference type="GO" id="GO:0016829">
    <property type="term" value="F:lyase activity"/>
    <property type="evidence" value="ECO:0007669"/>
    <property type="project" value="UniProtKB-KW"/>
</dbReference>
<reference evidence="3" key="1">
    <citation type="journal article" date="2014" name="Int. J. Syst. Evol. Microbiol.">
        <title>Complete genome sequence of Corynebacterium casei LMG S-19264T (=DSM 44701T), isolated from a smear-ripened cheese.</title>
        <authorList>
            <consortium name="US DOE Joint Genome Institute (JGI-PGF)"/>
            <person name="Walter F."/>
            <person name="Albersmeier A."/>
            <person name="Kalinowski J."/>
            <person name="Ruckert C."/>
        </authorList>
    </citation>
    <scope>NUCLEOTIDE SEQUENCE</scope>
    <source>
        <strain evidence="3">JCM 31311</strain>
    </source>
</reference>
<evidence type="ECO:0000313" key="4">
    <source>
        <dbReference type="Proteomes" id="UP000603865"/>
    </source>
</evidence>
<keyword evidence="2" id="KW-0456">Lyase</keyword>
<evidence type="ECO:0000313" key="3">
    <source>
        <dbReference type="EMBL" id="GGR19614.1"/>
    </source>
</evidence>
<evidence type="ECO:0000256" key="2">
    <source>
        <dbReference type="ARBA" id="ARBA00023239"/>
    </source>
</evidence>
<dbReference type="Proteomes" id="UP000603865">
    <property type="component" value="Unassembled WGS sequence"/>
</dbReference>
<sequence length="64" mass="6711">MVPGVLLAATHAKNDMPSEVRALQAKFPAARLHAAAMDARVMGRATAAAGDRRWAAGSFGRAKH</sequence>
<keyword evidence="1" id="KW-0479">Metal-binding</keyword>
<reference evidence="3" key="2">
    <citation type="submission" date="2020-09" db="EMBL/GenBank/DDBJ databases">
        <authorList>
            <person name="Sun Q."/>
            <person name="Ohkuma M."/>
        </authorList>
    </citation>
    <scope>NUCLEOTIDE SEQUENCE</scope>
    <source>
        <strain evidence="3">JCM 31311</strain>
    </source>
</reference>
<protein>
    <submittedName>
        <fullName evidence="3">Uncharacterized protein</fullName>
    </submittedName>
</protein>
<dbReference type="AlphaFoldDB" id="A0A918CF02"/>
<gene>
    <name evidence="3" type="ORF">GCM10008957_35150</name>
</gene>
<keyword evidence="4" id="KW-1185">Reference proteome</keyword>
<proteinExistence type="predicted"/>
<accession>A0A918CF02</accession>
<dbReference type="Pfam" id="PF01903">
    <property type="entry name" value="CbiX"/>
    <property type="match status" value="1"/>
</dbReference>